<dbReference type="AlphaFoldDB" id="A0AAE1A1P2"/>
<evidence type="ECO:0000313" key="3">
    <source>
        <dbReference type="Proteomes" id="UP001283361"/>
    </source>
</evidence>
<keyword evidence="3" id="KW-1185">Reference proteome</keyword>
<feature type="region of interest" description="Disordered" evidence="1">
    <location>
        <begin position="77"/>
        <end position="96"/>
    </location>
</feature>
<proteinExistence type="predicted"/>
<accession>A0AAE1A1P2</accession>
<evidence type="ECO:0000313" key="2">
    <source>
        <dbReference type="EMBL" id="KAK3779268.1"/>
    </source>
</evidence>
<dbReference type="EMBL" id="JAWDGP010002856">
    <property type="protein sequence ID" value="KAK3779268.1"/>
    <property type="molecule type" value="Genomic_DNA"/>
</dbReference>
<reference evidence="2" key="1">
    <citation type="journal article" date="2023" name="G3 (Bethesda)">
        <title>A reference genome for the long-term kleptoplast-retaining sea slug Elysia crispata morphotype clarki.</title>
        <authorList>
            <person name="Eastman K.E."/>
            <person name="Pendleton A.L."/>
            <person name="Shaikh M.A."/>
            <person name="Suttiyut T."/>
            <person name="Ogas R."/>
            <person name="Tomko P."/>
            <person name="Gavelis G."/>
            <person name="Widhalm J.R."/>
            <person name="Wisecaver J.H."/>
        </authorList>
    </citation>
    <scope>NUCLEOTIDE SEQUENCE</scope>
    <source>
        <strain evidence="2">ECLA1</strain>
    </source>
</reference>
<sequence>MNQQFQIVLVVVIESTNSVYVCALGHSGWTWCLGRSQFSPCALRLRASRSEISALKIKDGQALSSLTHTSFLNIPGLSSSTPVRGEESDNSLELIS</sequence>
<name>A0AAE1A1P2_9GAST</name>
<gene>
    <name evidence="2" type="ORF">RRG08_057638</name>
</gene>
<dbReference type="Proteomes" id="UP001283361">
    <property type="component" value="Unassembled WGS sequence"/>
</dbReference>
<evidence type="ECO:0000256" key="1">
    <source>
        <dbReference type="SAM" id="MobiDB-lite"/>
    </source>
</evidence>
<protein>
    <submittedName>
        <fullName evidence="2">Uncharacterized protein</fullName>
    </submittedName>
</protein>
<comment type="caution">
    <text evidence="2">The sequence shown here is derived from an EMBL/GenBank/DDBJ whole genome shotgun (WGS) entry which is preliminary data.</text>
</comment>
<organism evidence="2 3">
    <name type="scientific">Elysia crispata</name>
    <name type="common">lettuce slug</name>
    <dbReference type="NCBI Taxonomy" id="231223"/>
    <lineage>
        <taxon>Eukaryota</taxon>
        <taxon>Metazoa</taxon>
        <taxon>Spiralia</taxon>
        <taxon>Lophotrochozoa</taxon>
        <taxon>Mollusca</taxon>
        <taxon>Gastropoda</taxon>
        <taxon>Heterobranchia</taxon>
        <taxon>Euthyneura</taxon>
        <taxon>Panpulmonata</taxon>
        <taxon>Sacoglossa</taxon>
        <taxon>Placobranchoidea</taxon>
        <taxon>Plakobranchidae</taxon>
        <taxon>Elysia</taxon>
    </lineage>
</organism>